<keyword evidence="2" id="KW-0677">Repeat</keyword>
<reference evidence="4 5" key="1">
    <citation type="submission" date="2014-04" db="EMBL/GenBank/DDBJ databases">
        <authorList>
            <consortium name="DOE Joint Genome Institute"/>
            <person name="Kuo A."/>
            <person name="Kohler A."/>
            <person name="Costa M.D."/>
            <person name="Nagy L.G."/>
            <person name="Floudas D."/>
            <person name="Copeland A."/>
            <person name="Barry K.W."/>
            <person name="Cichocki N."/>
            <person name="Veneault-Fourrey C."/>
            <person name="LaButti K."/>
            <person name="Lindquist E.A."/>
            <person name="Lipzen A."/>
            <person name="Lundell T."/>
            <person name="Morin E."/>
            <person name="Murat C."/>
            <person name="Sun H."/>
            <person name="Tunlid A."/>
            <person name="Henrissat B."/>
            <person name="Grigoriev I.V."/>
            <person name="Hibbett D.S."/>
            <person name="Martin F."/>
            <person name="Nordberg H.P."/>
            <person name="Cantor M.N."/>
            <person name="Hua S.X."/>
        </authorList>
    </citation>
    <scope>NUCLEOTIDE SEQUENCE [LARGE SCALE GENOMIC DNA]</scope>
    <source>
        <strain evidence="4 5">Marx 270</strain>
    </source>
</reference>
<evidence type="ECO:0000256" key="1">
    <source>
        <dbReference type="ARBA" id="ARBA00022574"/>
    </source>
</evidence>
<dbReference type="SUPFAM" id="SSF50978">
    <property type="entry name" value="WD40 repeat-like"/>
    <property type="match status" value="1"/>
</dbReference>
<dbReference type="PROSITE" id="PS50082">
    <property type="entry name" value="WD_REPEATS_2"/>
    <property type="match status" value="1"/>
</dbReference>
<dbReference type="InterPro" id="IPR015943">
    <property type="entry name" value="WD40/YVTN_repeat-like_dom_sf"/>
</dbReference>
<dbReference type="Pfam" id="PF00400">
    <property type="entry name" value="WD40"/>
    <property type="match status" value="1"/>
</dbReference>
<dbReference type="EMBL" id="KN831948">
    <property type="protein sequence ID" value="KIO12185.1"/>
    <property type="molecule type" value="Genomic_DNA"/>
</dbReference>
<keyword evidence="1 3" id="KW-0853">WD repeat</keyword>
<keyword evidence="5" id="KW-1185">Reference proteome</keyword>
<dbReference type="PANTHER" id="PTHR44019">
    <property type="entry name" value="WD REPEAT-CONTAINING PROTEIN 55"/>
    <property type="match status" value="1"/>
</dbReference>
<evidence type="ECO:0000256" key="2">
    <source>
        <dbReference type="ARBA" id="ARBA00022737"/>
    </source>
</evidence>
<dbReference type="PANTHER" id="PTHR44019:SF8">
    <property type="entry name" value="POC1 CENTRIOLAR PROTEIN HOMOLOG"/>
    <property type="match status" value="1"/>
</dbReference>
<accession>A0A0C3PEE3</accession>
<dbReference type="InParanoid" id="A0A0C3PEE3"/>
<feature type="repeat" description="WD" evidence="3">
    <location>
        <begin position="20"/>
        <end position="61"/>
    </location>
</feature>
<dbReference type="PROSITE" id="PS50294">
    <property type="entry name" value="WD_REPEATS_REGION"/>
    <property type="match status" value="1"/>
</dbReference>
<dbReference type="SMART" id="SM00320">
    <property type="entry name" value="WD40"/>
    <property type="match status" value="2"/>
</dbReference>
<dbReference type="InterPro" id="IPR001680">
    <property type="entry name" value="WD40_rpt"/>
</dbReference>
<dbReference type="Proteomes" id="UP000054217">
    <property type="component" value="Unassembled WGS sequence"/>
</dbReference>
<dbReference type="STRING" id="870435.A0A0C3PEE3"/>
<gene>
    <name evidence="4" type="ORF">M404DRAFT_20016</name>
</gene>
<dbReference type="HOGENOM" id="CLU_1428518_0_0_1"/>
<organism evidence="4 5">
    <name type="scientific">Pisolithus tinctorius Marx 270</name>
    <dbReference type="NCBI Taxonomy" id="870435"/>
    <lineage>
        <taxon>Eukaryota</taxon>
        <taxon>Fungi</taxon>
        <taxon>Dikarya</taxon>
        <taxon>Basidiomycota</taxon>
        <taxon>Agaricomycotina</taxon>
        <taxon>Agaricomycetes</taxon>
        <taxon>Agaricomycetidae</taxon>
        <taxon>Boletales</taxon>
        <taxon>Sclerodermatineae</taxon>
        <taxon>Pisolithaceae</taxon>
        <taxon>Pisolithus</taxon>
    </lineage>
</organism>
<dbReference type="InterPro" id="IPR019775">
    <property type="entry name" value="WD40_repeat_CS"/>
</dbReference>
<protein>
    <submittedName>
        <fullName evidence="4">Uncharacterized protein</fullName>
    </submittedName>
</protein>
<dbReference type="InterPro" id="IPR036322">
    <property type="entry name" value="WD40_repeat_dom_sf"/>
</dbReference>
<sequence>MDQGQTSETAQMRYTLQCSLEGHKGPINSASFLEDGNYLVSGADDGWVIVWDIRNGTAIHKLRPKQGPVVVVKWLRDNIHHEMTYIISAGANGTLVVWRFNKALFLFEWVSMETVFDCVVEYTELDNTHNLLIVTALGRITLYHISTDRGISLSLLRAEPAFDCPRSPVLPILAQFFNHRHSLIVAYLDS</sequence>
<proteinExistence type="predicted"/>
<evidence type="ECO:0000313" key="4">
    <source>
        <dbReference type="EMBL" id="KIO12185.1"/>
    </source>
</evidence>
<dbReference type="InterPro" id="IPR050505">
    <property type="entry name" value="WDR55/POC1"/>
</dbReference>
<name>A0A0C3PEE3_PISTI</name>
<reference evidence="5" key="2">
    <citation type="submission" date="2015-01" db="EMBL/GenBank/DDBJ databases">
        <title>Evolutionary Origins and Diversification of the Mycorrhizal Mutualists.</title>
        <authorList>
            <consortium name="DOE Joint Genome Institute"/>
            <consortium name="Mycorrhizal Genomics Consortium"/>
            <person name="Kohler A."/>
            <person name="Kuo A."/>
            <person name="Nagy L.G."/>
            <person name="Floudas D."/>
            <person name="Copeland A."/>
            <person name="Barry K.W."/>
            <person name="Cichocki N."/>
            <person name="Veneault-Fourrey C."/>
            <person name="LaButti K."/>
            <person name="Lindquist E.A."/>
            <person name="Lipzen A."/>
            <person name="Lundell T."/>
            <person name="Morin E."/>
            <person name="Murat C."/>
            <person name="Riley R."/>
            <person name="Ohm R."/>
            <person name="Sun H."/>
            <person name="Tunlid A."/>
            <person name="Henrissat B."/>
            <person name="Grigoriev I.V."/>
            <person name="Hibbett D.S."/>
            <person name="Martin F."/>
        </authorList>
    </citation>
    <scope>NUCLEOTIDE SEQUENCE [LARGE SCALE GENOMIC DNA]</scope>
    <source>
        <strain evidence="5">Marx 270</strain>
    </source>
</reference>
<dbReference type="PROSITE" id="PS00678">
    <property type="entry name" value="WD_REPEATS_1"/>
    <property type="match status" value="1"/>
</dbReference>
<evidence type="ECO:0000313" key="5">
    <source>
        <dbReference type="Proteomes" id="UP000054217"/>
    </source>
</evidence>
<dbReference type="AlphaFoldDB" id="A0A0C3PEE3"/>
<evidence type="ECO:0000256" key="3">
    <source>
        <dbReference type="PROSITE-ProRule" id="PRU00221"/>
    </source>
</evidence>
<dbReference type="OrthoDB" id="3238562at2759"/>
<dbReference type="Gene3D" id="2.130.10.10">
    <property type="entry name" value="YVTN repeat-like/Quinoprotein amine dehydrogenase"/>
    <property type="match status" value="1"/>
</dbReference>